<gene>
    <name evidence="4" type="ORF">GJ744_005812</name>
</gene>
<dbReference type="Gene3D" id="1.10.3330.10">
    <property type="entry name" value="Oxo-4-hydroxy-4-carboxy-5-ureidoimidazoline decarboxylase"/>
    <property type="match status" value="1"/>
</dbReference>
<name>A0A8H7A7L0_9EURO</name>
<keyword evidence="5" id="KW-1185">Reference proteome</keyword>
<dbReference type="InterPro" id="IPR036778">
    <property type="entry name" value="OHCU_decarboxylase_sf"/>
</dbReference>
<evidence type="ECO:0000256" key="2">
    <source>
        <dbReference type="SAM" id="MobiDB-lite"/>
    </source>
</evidence>
<evidence type="ECO:0000256" key="1">
    <source>
        <dbReference type="ARBA" id="ARBA00022631"/>
    </source>
</evidence>
<dbReference type="AlphaFoldDB" id="A0A8H7A7L0"/>
<feature type="compositionally biased region" description="Polar residues" evidence="2">
    <location>
        <begin position="95"/>
        <end position="104"/>
    </location>
</feature>
<reference evidence="4" key="1">
    <citation type="submission" date="2020-02" db="EMBL/GenBank/DDBJ databases">
        <authorList>
            <person name="Palmer J.M."/>
        </authorList>
    </citation>
    <scope>NUCLEOTIDE SEQUENCE</scope>
    <source>
        <strain evidence="4">EPUS1.4</strain>
        <tissue evidence="4">Thallus</tissue>
    </source>
</reference>
<dbReference type="SUPFAM" id="SSF158694">
    <property type="entry name" value="UraD-Like"/>
    <property type="match status" value="1"/>
</dbReference>
<evidence type="ECO:0000313" key="5">
    <source>
        <dbReference type="Proteomes" id="UP000606974"/>
    </source>
</evidence>
<evidence type="ECO:0000259" key="3">
    <source>
        <dbReference type="Pfam" id="PF09349"/>
    </source>
</evidence>
<dbReference type="InterPro" id="IPR018020">
    <property type="entry name" value="OHCU_decarboxylase"/>
</dbReference>
<proteinExistence type="predicted"/>
<dbReference type="Pfam" id="PF09349">
    <property type="entry name" value="OHCU_decarbox"/>
    <property type="match status" value="1"/>
</dbReference>
<evidence type="ECO:0000313" key="4">
    <source>
        <dbReference type="EMBL" id="KAF7502429.1"/>
    </source>
</evidence>
<keyword evidence="1" id="KW-0659">Purine metabolism</keyword>
<accession>A0A8H7A7L0</accession>
<dbReference type="EMBL" id="JAACFV010000253">
    <property type="protein sequence ID" value="KAF7502429.1"/>
    <property type="molecule type" value="Genomic_DNA"/>
</dbReference>
<dbReference type="GO" id="GO:0006144">
    <property type="term" value="P:purine nucleobase metabolic process"/>
    <property type="evidence" value="ECO:0007669"/>
    <property type="project" value="UniProtKB-KW"/>
</dbReference>
<dbReference type="PANTHER" id="PTHR37987:SF1">
    <property type="entry name" value="OXO-4-HYDROXY-4-CARBOXY-5-UREIDOIMIDAZOLINE DECARBOXYLASE DOMAIN-CONTAINING PROTEIN"/>
    <property type="match status" value="1"/>
</dbReference>
<dbReference type="Proteomes" id="UP000606974">
    <property type="component" value="Unassembled WGS sequence"/>
</dbReference>
<dbReference type="OrthoDB" id="5398391at2759"/>
<feature type="region of interest" description="Disordered" evidence="2">
    <location>
        <begin position="87"/>
        <end position="109"/>
    </location>
</feature>
<dbReference type="PANTHER" id="PTHR37987">
    <property type="entry name" value="CHROMOSOME 9, WHOLE GENOME SHOTGUN SEQUENCE"/>
    <property type="match status" value="1"/>
</dbReference>
<feature type="domain" description="Oxo-4-hydroxy-4-carboxy-5-ureidoimidazoline decarboxylase" evidence="3">
    <location>
        <begin position="11"/>
        <end position="162"/>
    </location>
</feature>
<protein>
    <recommendedName>
        <fullName evidence="3">Oxo-4-hydroxy-4-carboxy-5-ureidoimidazoline decarboxylase domain-containing protein</fullName>
    </recommendedName>
</protein>
<comment type="caution">
    <text evidence="4">The sequence shown here is derived from an EMBL/GenBank/DDBJ whole genome shotgun (WGS) entry which is preliminary data.</text>
</comment>
<organism evidence="4 5">
    <name type="scientific">Endocarpon pusillum</name>
    <dbReference type="NCBI Taxonomy" id="364733"/>
    <lineage>
        <taxon>Eukaryota</taxon>
        <taxon>Fungi</taxon>
        <taxon>Dikarya</taxon>
        <taxon>Ascomycota</taxon>
        <taxon>Pezizomycotina</taxon>
        <taxon>Eurotiomycetes</taxon>
        <taxon>Chaetothyriomycetidae</taxon>
        <taxon>Verrucariales</taxon>
        <taxon>Verrucariaceae</taxon>
        <taxon>Endocarpon</taxon>
    </lineage>
</organism>
<sequence length="193" mass="21610">MALPSISSVPSLPTDRRAQILDTLFEPCTQLHTLSVSTLHGTTYSDYAALISAIGDQLKSLLNSSSTSDTEWLDAILAAHPRLGEKKVDSELSRQEQAQLQNGQGEKGEAEGLAEMNRQYEERFNGLRYVVFVNGRSRHLIMEDMRQRIKRGNLEQEKLDAIKVGKLWIHGASLMIAVLSDTDRPFVISLWTE</sequence>